<protein>
    <recommendedName>
        <fullName evidence="8">ABC-transporter type IV</fullName>
    </recommendedName>
</protein>
<organism evidence="6 7">
    <name type="scientific">Candidatus Lachnoclostridium pullistercoris</name>
    <dbReference type="NCBI Taxonomy" id="2838632"/>
    <lineage>
        <taxon>Bacteria</taxon>
        <taxon>Bacillati</taxon>
        <taxon>Bacillota</taxon>
        <taxon>Clostridia</taxon>
        <taxon>Lachnospirales</taxon>
        <taxon>Lachnospiraceae</taxon>
    </lineage>
</organism>
<keyword evidence="3 5" id="KW-1133">Transmembrane helix</keyword>
<evidence type="ECO:0000256" key="5">
    <source>
        <dbReference type="SAM" id="Phobius"/>
    </source>
</evidence>
<feature type="transmembrane region" description="Helical" evidence="5">
    <location>
        <begin position="86"/>
        <end position="103"/>
    </location>
</feature>
<keyword evidence="4 5" id="KW-0472">Membrane</keyword>
<evidence type="ECO:0000256" key="2">
    <source>
        <dbReference type="ARBA" id="ARBA00022692"/>
    </source>
</evidence>
<gene>
    <name evidence="6" type="ORF">IAA04_10965</name>
</gene>
<reference evidence="6" key="2">
    <citation type="submission" date="2021-04" db="EMBL/GenBank/DDBJ databases">
        <authorList>
            <person name="Gilroy R."/>
        </authorList>
    </citation>
    <scope>NUCLEOTIDE SEQUENCE</scope>
    <source>
        <strain evidence="6">CHK183-5548</strain>
    </source>
</reference>
<dbReference type="GO" id="GO:0016020">
    <property type="term" value="C:membrane"/>
    <property type="evidence" value="ECO:0007669"/>
    <property type="project" value="UniProtKB-SubCell"/>
</dbReference>
<evidence type="ECO:0000313" key="7">
    <source>
        <dbReference type="Proteomes" id="UP000823883"/>
    </source>
</evidence>
<dbReference type="PANTHER" id="PTHR31746">
    <property type="entry name" value="TRANSMEMBRANE PROTEIN 229 FAMILY MEMBER"/>
    <property type="match status" value="1"/>
</dbReference>
<dbReference type="AlphaFoldDB" id="A0A9D2PD07"/>
<evidence type="ECO:0000256" key="4">
    <source>
        <dbReference type="ARBA" id="ARBA00023136"/>
    </source>
</evidence>
<evidence type="ECO:0008006" key="8">
    <source>
        <dbReference type="Google" id="ProtNLM"/>
    </source>
</evidence>
<reference evidence="6" key="1">
    <citation type="journal article" date="2021" name="PeerJ">
        <title>Extensive microbial diversity within the chicken gut microbiome revealed by metagenomics and culture.</title>
        <authorList>
            <person name="Gilroy R."/>
            <person name="Ravi A."/>
            <person name="Getino M."/>
            <person name="Pursley I."/>
            <person name="Horton D.L."/>
            <person name="Alikhan N.F."/>
            <person name="Baker D."/>
            <person name="Gharbi K."/>
            <person name="Hall N."/>
            <person name="Watson M."/>
            <person name="Adriaenssens E.M."/>
            <person name="Foster-Nyarko E."/>
            <person name="Jarju S."/>
            <person name="Secka A."/>
            <person name="Antonio M."/>
            <person name="Oren A."/>
            <person name="Chaudhuri R.R."/>
            <person name="La Ragione R."/>
            <person name="Hildebrand F."/>
            <person name="Pallen M.J."/>
        </authorList>
    </citation>
    <scope>NUCLEOTIDE SEQUENCE</scope>
    <source>
        <strain evidence="6">CHK183-5548</strain>
    </source>
</reference>
<keyword evidence="2 5" id="KW-0812">Transmembrane</keyword>
<proteinExistence type="predicted"/>
<evidence type="ECO:0000256" key="3">
    <source>
        <dbReference type="ARBA" id="ARBA00022989"/>
    </source>
</evidence>
<feature type="transmembrane region" description="Helical" evidence="5">
    <location>
        <begin position="47"/>
        <end position="66"/>
    </location>
</feature>
<dbReference type="Proteomes" id="UP000823883">
    <property type="component" value="Unassembled WGS sequence"/>
</dbReference>
<accession>A0A9D2PD07</accession>
<feature type="transmembrane region" description="Helical" evidence="5">
    <location>
        <begin position="123"/>
        <end position="142"/>
    </location>
</feature>
<evidence type="ECO:0000313" key="6">
    <source>
        <dbReference type="EMBL" id="HJC48561.1"/>
    </source>
</evidence>
<dbReference type="InterPro" id="IPR010540">
    <property type="entry name" value="CmpB_TMEM229"/>
</dbReference>
<dbReference type="Pfam" id="PF06541">
    <property type="entry name" value="ABC_trans_CmpB"/>
    <property type="match status" value="1"/>
</dbReference>
<evidence type="ECO:0000256" key="1">
    <source>
        <dbReference type="ARBA" id="ARBA00004141"/>
    </source>
</evidence>
<name>A0A9D2PD07_9FIRM</name>
<comment type="caution">
    <text evidence="6">The sequence shown here is derived from an EMBL/GenBank/DDBJ whole genome shotgun (WGS) entry which is preliminary data.</text>
</comment>
<comment type="subcellular location">
    <subcellularLocation>
        <location evidence="1">Membrane</location>
        <topology evidence="1">Multi-pass membrane protein</topology>
    </subcellularLocation>
</comment>
<sequence>MKIMREMKKTAENFLKCGVAGWCLEVMFTAAESLARGDWKLMGRTSLIMFPIYGMGAFLGPIGRLADRWIGDGDISRRDRMVRHGMLYMVLIFLTEYTTGAWLTTRGICPWDYSGRHSNVNGLIRLDFAPLWFGTGLLFENLTKTHVNLTKKSRS</sequence>
<dbReference type="EMBL" id="DWWL01000071">
    <property type="protein sequence ID" value="HJC48561.1"/>
    <property type="molecule type" value="Genomic_DNA"/>
</dbReference>